<dbReference type="Proteomes" id="UP000692954">
    <property type="component" value="Unassembled WGS sequence"/>
</dbReference>
<dbReference type="EMBL" id="CAJJDN010000091">
    <property type="protein sequence ID" value="CAD8108534.1"/>
    <property type="molecule type" value="Genomic_DNA"/>
</dbReference>
<evidence type="ECO:0000313" key="3">
    <source>
        <dbReference type="Proteomes" id="UP000692954"/>
    </source>
</evidence>
<evidence type="ECO:0000313" key="2">
    <source>
        <dbReference type="EMBL" id="CAD8108534.1"/>
    </source>
</evidence>
<comment type="caution">
    <text evidence="2">The sequence shown here is derived from an EMBL/GenBank/DDBJ whole genome shotgun (WGS) entry which is preliminary data.</text>
</comment>
<keyword evidence="3" id="KW-1185">Reference proteome</keyword>
<evidence type="ECO:0008006" key="4">
    <source>
        <dbReference type="Google" id="ProtNLM"/>
    </source>
</evidence>
<keyword evidence="1" id="KW-0175">Coiled coil</keyword>
<dbReference type="OrthoDB" id="10448580at2759"/>
<organism evidence="2 3">
    <name type="scientific">Paramecium sonneborni</name>
    <dbReference type="NCBI Taxonomy" id="65129"/>
    <lineage>
        <taxon>Eukaryota</taxon>
        <taxon>Sar</taxon>
        <taxon>Alveolata</taxon>
        <taxon>Ciliophora</taxon>
        <taxon>Intramacronucleata</taxon>
        <taxon>Oligohymenophorea</taxon>
        <taxon>Peniculida</taxon>
        <taxon>Parameciidae</taxon>
        <taxon>Paramecium</taxon>
    </lineage>
</organism>
<evidence type="ECO:0000256" key="1">
    <source>
        <dbReference type="SAM" id="Coils"/>
    </source>
</evidence>
<accession>A0A8S1PZ83</accession>
<proteinExistence type="predicted"/>
<reference evidence="2" key="1">
    <citation type="submission" date="2021-01" db="EMBL/GenBank/DDBJ databases">
        <authorList>
            <consortium name="Genoscope - CEA"/>
            <person name="William W."/>
        </authorList>
    </citation>
    <scope>NUCLEOTIDE SEQUENCE</scope>
</reference>
<sequence>MSKQKNKICIIENEFKSNTEMKQFADMQTYFLQADKKELKQINGNSIETTEKAQNVHLSQKNLQNKEIKKYVEGNNLNQTNIPQALIKEFKQMEFKKFKIDFKDQIIDQQNELLIQDNNSLKSIQQKSQQRVQKASQNVKNNDCYQDQRNNQKNSLKSKFAHKEPDNDLLQIKIQEEQTIMQKEELDKRIQMESRNSMKYIQDLKIFNEQLSYYKQQTIQRDSQLKQLIEDLKKQQLENVQMKELKENQIIQHIKVLENKCQKISENNVNLASNWESYVQQINLYLMYIDEELKKKVIELKNYIQIQTNSKSKTVNKKQNFENKQINTKFQENYQKQVEDQIKNLQQKKEKVDQQYQEKEFDFNYMKKLYENEIDNYRKVINKKQNQIQNLNYDYLQNESKLNEELQNATQSEKICREEIQKLEKRKEINQDEIEQISVVCQKKIQEYQDQINKGDKYLNFLKEQKNVIKNQKKDKILKQKTEYHLEMFEIENQLNISQISIGLFQNEISIDEIYDQDKKVMTLQKFNIRYLKDNIWNNTIFQTLQLQDDIQSSGKMQQEDQQSLINSGLQLKNQQINAFSEQLNSEDEKIYFTQTKNIRKTYPRLYIFPTHFIEQFKQYFESNKENCISLILKYLKDYQAIQYQFQMIYKKIAFIINQENQHYYIVTVHLENLLIIIYDSFPQQINKYNQILSCLNYLFSTILKQKTEFDLHISPTFPIQNDINKTSYYACIALEYYSQNQIHKKYKSYEEISAILQNSIKK</sequence>
<feature type="coiled-coil region" evidence="1">
    <location>
        <begin position="331"/>
        <end position="440"/>
    </location>
</feature>
<name>A0A8S1PZ83_9CILI</name>
<gene>
    <name evidence="2" type="ORF">PSON_ATCC_30995.1.T0910119</name>
</gene>
<protein>
    <recommendedName>
        <fullName evidence="4">Ubiquitin-like protease family profile domain-containing protein</fullName>
    </recommendedName>
</protein>
<dbReference type="AlphaFoldDB" id="A0A8S1PZ83"/>
<feature type="coiled-coil region" evidence="1">
    <location>
        <begin position="215"/>
        <end position="274"/>
    </location>
</feature>